<evidence type="ECO:0000313" key="1">
    <source>
        <dbReference type="EMBL" id="GAA3970597.1"/>
    </source>
</evidence>
<accession>A0ABP7PT52</accession>
<name>A0ABP7PT52_9SPHI</name>
<dbReference type="EMBL" id="BAAAZC010000014">
    <property type="protein sequence ID" value="GAA3970597.1"/>
    <property type="molecule type" value="Genomic_DNA"/>
</dbReference>
<gene>
    <name evidence="1" type="ORF">GCM10022210_19610</name>
</gene>
<proteinExistence type="predicted"/>
<dbReference type="InterPro" id="IPR014449">
    <property type="entry name" value="UCP007050_HI0931"/>
</dbReference>
<protein>
    <submittedName>
        <fullName evidence="1">DUF2251 domain-containing protein</fullName>
    </submittedName>
</protein>
<keyword evidence="2" id="KW-1185">Reference proteome</keyword>
<evidence type="ECO:0000313" key="2">
    <source>
        <dbReference type="Proteomes" id="UP001500742"/>
    </source>
</evidence>
<sequence>MILELEETFIVGEDTFFDSVAPTSSHGVVFEDDGNTGYFYAIGKLPGQEILDALHIYDVDHVTEKGRQCNINIVWTNDWQFASLLINNYCHAIFDFKNKTGYSRNAFSPGNGKWGNKNDRIKLTDDLLDELLSGK</sequence>
<organism evidence="1 2">
    <name type="scientific">Mucilaginibacter dorajii</name>
    <dbReference type="NCBI Taxonomy" id="692994"/>
    <lineage>
        <taxon>Bacteria</taxon>
        <taxon>Pseudomonadati</taxon>
        <taxon>Bacteroidota</taxon>
        <taxon>Sphingobacteriia</taxon>
        <taxon>Sphingobacteriales</taxon>
        <taxon>Sphingobacteriaceae</taxon>
        <taxon>Mucilaginibacter</taxon>
    </lineage>
</organism>
<dbReference type="RefSeq" id="WP_259097288.1">
    <property type="nucleotide sequence ID" value="NZ_BAAAZC010000014.1"/>
</dbReference>
<reference evidence="2" key="1">
    <citation type="journal article" date="2019" name="Int. J. Syst. Evol. Microbiol.">
        <title>The Global Catalogue of Microorganisms (GCM) 10K type strain sequencing project: providing services to taxonomists for standard genome sequencing and annotation.</title>
        <authorList>
            <consortium name="The Broad Institute Genomics Platform"/>
            <consortium name="The Broad Institute Genome Sequencing Center for Infectious Disease"/>
            <person name="Wu L."/>
            <person name="Ma J."/>
        </authorList>
    </citation>
    <scope>NUCLEOTIDE SEQUENCE [LARGE SCALE GENOMIC DNA]</scope>
    <source>
        <strain evidence="2">JCM 16601</strain>
    </source>
</reference>
<dbReference type="Proteomes" id="UP001500742">
    <property type="component" value="Unassembled WGS sequence"/>
</dbReference>
<comment type="caution">
    <text evidence="1">The sequence shown here is derived from an EMBL/GenBank/DDBJ whole genome shotgun (WGS) entry which is preliminary data.</text>
</comment>
<dbReference type="Pfam" id="PF10008">
    <property type="entry name" value="DUF2251"/>
    <property type="match status" value="1"/>
</dbReference>